<keyword evidence="2" id="KW-0472">Membrane</keyword>
<evidence type="ECO:0000256" key="2">
    <source>
        <dbReference type="SAM" id="Phobius"/>
    </source>
</evidence>
<gene>
    <name evidence="3" type="ORF">C0Q70_12883</name>
</gene>
<feature type="compositionally biased region" description="Basic residues" evidence="1">
    <location>
        <begin position="253"/>
        <end position="263"/>
    </location>
</feature>
<keyword evidence="2" id="KW-1133">Transmembrane helix</keyword>
<feature type="region of interest" description="Disordered" evidence="1">
    <location>
        <begin position="253"/>
        <end position="305"/>
    </location>
</feature>
<sequence length="305" mass="33380">MSASFGKALSNSCSYVTDSKKWFLTGVCTVTTIYKKGGWCQMKASFKPHEEVFGNLTSVELSNSGAYFWNCSARLELTSLNGLHNYEVRFAAVVPNWRPAFTVRIAGKNASTSSAQIVGVVVAAVLLIIIVTTIVVIFIIRKKRDAWARISSTKSRLSEVVLSENLFYGDFEVDSGREVNEDSSMQGGKSLEPDVYSAVENDGRRLTMSSDLYANVEMNAGRQTTQVELYAAVEKDKDRQVGQHDLYAAVVKSKGKQKAKANKSRSAGAKQDFTNKGDKNAAVDKGANPEIQGEETYAQVIKPAK</sequence>
<feature type="compositionally biased region" description="Basic and acidic residues" evidence="1">
    <location>
        <begin position="273"/>
        <end position="282"/>
    </location>
</feature>
<evidence type="ECO:0000313" key="3">
    <source>
        <dbReference type="EMBL" id="PVD27712.1"/>
    </source>
</evidence>
<evidence type="ECO:0000313" key="4">
    <source>
        <dbReference type="Proteomes" id="UP000245119"/>
    </source>
</evidence>
<dbReference type="AlphaFoldDB" id="A0A2T7P2Q9"/>
<accession>A0A2T7P2Q9</accession>
<dbReference type="Proteomes" id="UP000245119">
    <property type="component" value="Linkage Group LG7"/>
</dbReference>
<proteinExistence type="predicted"/>
<dbReference type="EMBL" id="PZQS01000007">
    <property type="protein sequence ID" value="PVD27712.1"/>
    <property type="molecule type" value="Genomic_DNA"/>
</dbReference>
<keyword evidence="2" id="KW-0812">Transmembrane</keyword>
<feature type="transmembrane region" description="Helical" evidence="2">
    <location>
        <begin position="117"/>
        <end position="140"/>
    </location>
</feature>
<comment type="caution">
    <text evidence="3">The sequence shown here is derived from an EMBL/GenBank/DDBJ whole genome shotgun (WGS) entry which is preliminary data.</text>
</comment>
<protein>
    <submittedName>
        <fullName evidence="3">Uncharacterized protein</fullName>
    </submittedName>
</protein>
<reference evidence="3 4" key="1">
    <citation type="submission" date="2018-04" db="EMBL/GenBank/DDBJ databases">
        <title>The genome of golden apple snail Pomacea canaliculata provides insight into stress tolerance and invasive adaptation.</title>
        <authorList>
            <person name="Liu C."/>
            <person name="Liu B."/>
            <person name="Ren Y."/>
            <person name="Zhang Y."/>
            <person name="Wang H."/>
            <person name="Li S."/>
            <person name="Jiang F."/>
            <person name="Yin L."/>
            <person name="Zhang G."/>
            <person name="Qian W."/>
            <person name="Fan W."/>
        </authorList>
    </citation>
    <scope>NUCLEOTIDE SEQUENCE [LARGE SCALE GENOMIC DNA]</scope>
    <source>
        <strain evidence="3">SZHN2017</strain>
        <tissue evidence="3">Muscle</tissue>
    </source>
</reference>
<name>A0A2T7P2Q9_POMCA</name>
<organism evidence="3 4">
    <name type="scientific">Pomacea canaliculata</name>
    <name type="common">Golden apple snail</name>
    <dbReference type="NCBI Taxonomy" id="400727"/>
    <lineage>
        <taxon>Eukaryota</taxon>
        <taxon>Metazoa</taxon>
        <taxon>Spiralia</taxon>
        <taxon>Lophotrochozoa</taxon>
        <taxon>Mollusca</taxon>
        <taxon>Gastropoda</taxon>
        <taxon>Caenogastropoda</taxon>
        <taxon>Architaenioglossa</taxon>
        <taxon>Ampullarioidea</taxon>
        <taxon>Ampullariidae</taxon>
        <taxon>Pomacea</taxon>
    </lineage>
</organism>
<evidence type="ECO:0000256" key="1">
    <source>
        <dbReference type="SAM" id="MobiDB-lite"/>
    </source>
</evidence>
<keyword evidence="4" id="KW-1185">Reference proteome</keyword>